<protein>
    <submittedName>
        <fullName evidence="2">Extracellular solute-binding protein</fullName>
    </submittedName>
</protein>
<evidence type="ECO:0000256" key="1">
    <source>
        <dbReference type="SAM" id="SignalP"/>
    </source>
</evidence>
<feature type="chain" id="PRO_5038644796" evidence="1">
    <location>
        <begin position="21"/>
        <end position="448"/>
    </location>
</feature>
<feature type="signal peptide" evidence="1">
    <location>
        <begin position="1"/>
        <end position="20"/>
    </location>
</feature>
<dbReference type="SUPFAM" id="SSF53850">
    <property type="entry name" value="Periplasmic binding protein-like II"/>
    <property type="match status" value="1"/>
</dbReference>
<organism evidence="2 3">
    <name type="scientific">Humibacter ginsenosidimutans</name>
    <dbReference type="NCBI Taxonomy" id="2599293"/>
    <lineage>
        <taxon>Bacteria</taxon>
        <taxon>Bacillati</taxon>
        <taxon>Actinomycetota</taxon>
        <taxon>Actinomycetes</taxon>
        <taxon>Micrococcales</taxon>
        <taxon>Microbacteriaceae</taxon>
        <taxon>Humibacter</taxon>
    </lineage>
</organism>
<reference evidence="2 3" key="1">
    <citation type="submission" date="2019-07" db="EMBL/GenBank/DDBJ databases">
        <title>Full genome sequence of Humibacter sp. WJ7-1.</title>
        <authorList>
            <person name="Im W.-T."/>
        </authorList>
    </citation>
    <scope>NUCLEOTIDE SEQUENCE [LARGE SCALE GENOMIC DNA]</scope>
    <source>
        <strain evidence="2 3">WJ7-1</strain>
    </source>
</reference>
<dbReference type="Pfam" id="PF01547">
    <property type="entry name" value="SBP_bac_1"/>
    <property type="match status" value="1"/>
</dbReference>
<sequence length="448" mass="47638">MKKRIISAIAVGVVAAAALTGCSSGGSSGGSKTITIAYESYGGKQMQNYMSRIAKQFDKKYPGYTAKLVPIQAAENDYYTKLALMNKSGATAPDVLYEDTFLIKSDAAAGYLAPLDSEVKKWSDWSQFPTNARQAGEGADGKLYGIPMGTDTRALWYNKTVLQKAGVSVPWQPKTWQDILDTAKKIKAAEPGVIPFNIYSGKGTGEGSTMQGFEMLLYGTSDKLTTSDGKWVAGSKGFKDSLQFIKDVYGGGLGPTAQQALDPNWGNQTPALLSQNKLGISLDGSWVSSSWGSAGVAPWSNWNSVMGQAKMPTQDGADPGATSMSGGWTLAMGSKSKNPTAAWNFISLALNKSNSLYYATSNQNIPVRTDVASDPTYVKSNPTNAFFANLVKITNFRPATSSYPAVSNNIQVAMESVMTGQQTPAQAQKVFDQALPQAVGGAKNVVTK</sequence>
<dbReference type="InterPro" id="IPR006059">
    <property type="entry name" value="SBP"/>
</dbReference>
<proteinExistence type="predicted"/>
<dbReference type="AlphaFoldDB" id="A0A5B8M5V2"/>
<dbReference type="InterPro" id="IPR050490">
    <property type="entry name" value="Bact_solute-bd_prot1"/>
</dbReference>
<dbReference type="Proteomes" id="UP000320216">
    <property type="component" value="Chromosome"/>
</dbReference>
<dbReference type="KEGG" id="huw:FPZ11_08840"/>
<evidence type="ECO:0000313" key="3">
    <source>
        <dbReference type="Proteomes" id="UP000320216"/>
    </source>
</evidence>
<dbReference type="EMBL" id="CP042305">
    <property type="protein sequence ID" value="QDZ14850.1"/>
    <property type="molecule type" value="Genomic_DNA"/>
</dbReference>
<keyword evidence="1" id="KW-0732">Signal</keyword>
<dbReference type="Gene3D" id="3.40.190.10">
    <property type="entry name" value="Periplasmic binding protein-like II"/>
    <property type="match status" value="1"/>
</dbReference>
<gene>
    <name evidence="2" type="ORF">FPZ11_08840</name>
</gene>
<dbReference type="PROSITE" id="PS51257">
    <property type="entry name" value="PROKAR_LIPOPROTEIN"/>
    <property type="match status" value="1"/>
</dbReference>
<evidence type="ECO:0000313" key="2">
    <source>
        <dbReference type="EMBL" id="QDZ14850.1"/>
    </source>
</evidence>
<accession>A0A5B8M5V2</accession>
<dbReference type="RefSeq" id="WP_146320126.1">
    <property type="nucleotide sequence ID" value="NZ_CP042305.1"/>
</dbReference>
<name>A0A5B8M5V2_9MICO</name>
<dbReference type="OrthoDB" id="3495561at2"/>
<dbReference type="PANTHER" id="PTHR43649">
    <property type="entry name" value="ARABINOSE-BINDING PROTEIN-RELATED"/>
    <property type="match status" value="1"/>
</dbReference>
<keyword evidence="3" id="KW-1185">Reference proteome</keyword>
<dbReference type="PANTHER" id="PTHR43649:SF14">
    <property type="entry name" value="BLR3389 PROTEIN"/>
    <property type="match status" value="1"/>
</dbReference>